<name>A0A948RTU3_UNCEI</name>
<reference evidence="6" key="1">
    <citation type="submission" date="2021-05" db="EMBL/GenBank/DDBJ databases">
        <title>Energy efficiency and biological interactions define the core microbiome of deep oligotrophic groundwater.</title>
        <authorList>
            <person name="Mehrshad M."/>
            <person name="Lopez-Fernandez M."/>
            <person name="Bell E."/>
            <person name="Bernier-Latmani R."/>
            <person name="Bertilsson S."/>
            <person name="Dopson M."/>
        </authorList>
    </citation>
    <scope>NUCLEOTIDE SEQUENCE</scope>
    <source>
        <strain evidence="6">Modern_marine.mb.64</strain>
    </source>
</reference>
<accession>A0A948RTU3</accession>
<dbReference type="AlphaFoldDB" id="A0A948RTU3"/>
<dbReference type="GO" id="GO:0016740">
    <property type="term" value="F:transferase activity"/>
    <property type="evidence" value="ECO:0007669"/>
    <property type="project" value="UniProtKB-ARBA"/>
</dbReference>
<protein>
    <submittedName>
        <fullName evidence="6">Isoprenylcysteine carboxylmethyltransferase family protein</fullName>
    </submittedName>
</protein>
<dbReference type="InterPro" id="IPR007318">
    <property type="entry name" value="Phopholipid_MeTrfase"/>
</dbReference>
<keyword evidence="4 5" id="KW-0472">Membrane</keyword>
<keyword evidence="2 5" id="KW-0812">Transmembrane</keyword>
<comment type="caution">
    <text evidence="6">The sequence shown here is derived from an EMBL/GenBank/DDBJ whole genome shotgun (WGS) entry which is preliminary data.</text>
</comment>
<keyword evidence="3 5" id="KW-1133">Transmembrane helix</keyword>
<evidence type="ECO:0000256" key="3">
    <source>
        <dbReference type="ARBA" id="ARBA00022989"/>
    </source>
</evidence>
<proteinExistence type="predicted"/>
<dbReference type="Proteomes" id="UP000777784">
    <property type="component" value="Unassembled WGS sequence"/>
</dbReference>
<evidence type="ECO:0000313" key="6">
    <source>
        <dbReference type="EMBL" id="MBU2689342.1"/>
    </source>
</evidence>
<evidence type="ECO:0000256" key="2">
    <source>
        <dbReference type="ARBA" id="ARBA00022692"/>
    </source>
</evidence>
<feature type="transmembrane region" description="Helical" evidence="5">
    <location>
        <begin position="6"/>
        <end position="26"/>
    </location>
</feature>
<organism evidence="6 7">
    <name type="scientific">Eiseniibacteriota bacterium</name>
    <dbReference type="NCBI Taxonomy" id="2212470"/>
    <lineage>
        <taxon>Bacteria</taxon>
        <taxon>Candidatus Eiseniibacteriota</taxon>
    </lineage>
</organism>
<gene>
    <name evidence="6" type="ORF">KJ970_00310</name>
</gene>
<feature type="transmembrane region" description="Helical" evidence="5">
    <location>
        <begin position="38"/>
        <end position="58"/>
    </location>
</feature>
<feature type="transmembrane region" description="Helical" evidence="5">
    <location>
        <begin position="88"/>
        <end position="118"/>
    </location>
</feature>
<comment type="subcellular location">
    <subcellularLocation>
        <location evidence="1">Endomembrane system</location>
        <topology evidence="1">Multi-pass membrane protein</topology>
    </subcellularLocation>
</comment>
<dbReference type="PANTHER" id="PTHR12714">
    <property type="entry name" value="PROTEIN-S ISOPRENYLCYSTEINE O-METHYLTRANSFERASE"/>
    <property type="match status" value="1"/>
</dbReference>
<dbReference type="GO" id="GO:0012505">
    <property type="term" value="C:endomembrane system"/>
    <property type="evidence" value="ECO:0007669"/>
    <property type="project" value="UniProtKB-SubCell"/>
</dbReference>
<evidence type="ECO:0000256" key="4">
    <source>
        <dbReference type="ARBA" id="ARBA00023136"/>
    </source>
</evidence>
<evidence type="ECO:0000313" key="7">
    <source>
        <dbReference type="Proteomes" id="UP000777784"/>
    </source>
</evidence>
<dbReference type="Gene3D" id="1.20.120.1630">
    <property type="match status" value="1"/>
</dbReference>
<dbReference type="EMBL" id="JAHJDP010000002">
    <property type="protein sequence ID" value="MBU2689342.1"/>
    <property type="molecule type" value="Genomic_DNA"/>
</dbReference>
<evidence type="ECO:0000256" key="1">
    <source>
        <dbReference type="ARBA" id="ARBA00004127"/>
    </source>
</evidence>
<dbReference type="Pfam" id="PF04191">
    <property type="entry name" value="PEMT"/>
    <property type="match status" value="1"/>
</dbReference>
<dbReference type="PANTHER" id="PTHR12714:SF24">
    <property type="entry name" value="SLR1182 PROTEIN"/>
    <property type="match status" value="1"/>
</dbReference>
<sequence>MSGGRILPPTYLFIGLILMGLLHFLLSGPRLIFGMWRLVGVAIALIGAALTVWADALFKKLGTEVKPFRKSSLVVAEGPFRFSRHPMYLGFMGIVLGAAVAAGTLLPLVLVGAMFWLFSVSFVIPEERHMEEQFGEEYRQYKANVRKWL</sequence>
<evidence type="ECO:0000256" key="5">
    <source>
        <dbReference type="SAM" id="Phobius"/>
    </source>
</evidence>